<dbReference type="GO" id="GO:0003995">
    <property type="term" value="F:acyl-CoA dehydrogenase activity"/>
    <property type="evidence" value="ECO:0007669"/>
    <property type="project" value="TreeGrafter"/>
</dbReference>
<dbReference type="STRING" id="1938817.SAMN06296008_10228"/>
<sequence>MELTLEQPAQELSMSAKRLAILEKVKSIAQKDLALVVDACDREGFYPEAVLKDLGAAGAFGAHLGLDQENMDFGLAIQCMEEVSRVCGATGFVVWCHDVCGVYMQASKNPALTGEALQKHAQGITLGGTGMSNPMKTFSGIETMMLKAKKIEGGYSVSGTLPWVSHIGHHHYFGTVCAVLDDQTGEVNPDHQIMFILPCDRTGVTLKDCPSFSAMEGTSTYGLHLKDVLITADDIVADPAKPFIKNIKASFILLQTGMGLGVAQGAIDSMWEVETQLGKVNQFLEDRPVALQHELDDLRNRIMVLAQTPYESSDEYVLKVLDVRAHASEIALRAAQSALLHQGARGYLLSSAVQRRVRESHFVAIVTPALKHLRYEMAKLKGQSFLN</sequence>
<dbReference type="InterPro" id="IPR046373">
    <property type="entry name" value="Acyl-CoA_Oxase/DH_mid-dom_sf"/>
</dbReference>
<keyword evidence="3" id="KW-1185">Reference proteome</keyword>
<dbReference type="RefSeq" id="WP_084282252.1">
    <property type="nucleotide sequence ID" value="NZ_FWXJ01000002.1"/>
</dbReference>
<proteinExistence type="predicted"/>
<dbReference type="InterPro" id="IPR037069">
    <property type="entry name" value="AcylCoA_DH/ox_N_sf"/>
</dbReference>
<gene>
    <name evidence="2" type="ORF">SAMN06296008_10228</name>
</gene>
<dbReference type="InterPro" id="IPR036250">
    <property type="entry name" value="AcylCo_DH-like_C"/>
</dbReference>
<evidence type="ECO:0000313" key="2">
    <source>
        <dbReference type="EMBL" id="SMC31720.1"/>
    </source>
</evidence>
<feature type="domain" description="Acyl-CoA dehydrogenase/oxidase N-terminal" evidence="1">
    <location>
        <begin position="19"/>
        <end position="108"/>
    </location>
</feature>
<protein>
    <recommendedName>
        <fullName evidence="1">Acyl-CoA dehydrogenase/oxidase N-terminal domain-containing protein</fullName>
    </recommendedName>
</protein>
<dbReference type="InterPro" id="IPR013786">
    <property type="entry name" value="AcylCoA_DH/ox_N"/>
</dbReference>
<dbReference type="Proteomes" id="UP000192708">
    <property type="component" value="Unassembled WGS sequence"/>
</dbReference>
<reference evidence="2 3" key="1">
    <citation type="submission" date="2017-04" db="EMBL/GenBank/DDBJ databases">
        <authorList>
            <person name="Afonso C.L."/>
            <person name="Miller P.J."/>
            <person name="Scott M.A."/>
            <person name="Spackman E."/>
            <person name="Goraichik I."/>
            <person name="Dimitrov K.M."/>
            <person name="Suarez D.L."/>
            <person name="Swayne D.E."/>
        </authorList>
    </citation>
    <scope>NUCLEOTIDE SEQUENCE [LARGE SCALE GENOMIC DNA]</scope>
    <source>
        <strain evidence="2 3">VK13</strain>
    </source>
</reference>
<evidence type="ECO:0000313" key="3">
    <source>
        <dbReference type="Proteomes" id="UP000192708"/>
    </source>
</evidence>
<dbReference type="GO" id="GO:0050660">
    <property type="term" value="F:flavin adenine dinucleotide binding"/>
    <property type="evidence" value="ECO:0007669"/>
    <property type="project" value="InterPro"/>
</dbReference>
<dbReference type="InterPro" id="IPR009100">
    <property type="entry name" value="AcylCoA_DH/oxidase_NM_dom_sf"/>
</dbReference>
<dbReference type="Pfam" id="PF02771">
    <property type="entry name" value="Acyl-CoA_dh_N"/>
    <property type="match status" value="1"/>
</dbReference>
<evidence type="ECO:0000259" key="1">
    <source>
        <dbReference type="Pfam" id="PF02771"/>
    </source>
</evidence>
<dbReference type="EMBL" id="FWXJ01000002">
    <property type="protein sequence ID" value="SMC31720.1"/>
    <property type="molecule type" value="Genomic_DNA"/>
</dbReference>
<name>A0A1W1Y688_9BURK</name>
<dbReference type="OrthoDB" id="2564795at2"/>
<dbReference type="Gene3D" id="2.40.110.10">
    <property type="entry name" value="Butyryl-CoA Dehydrogenase, subunit A, domain 2"/>
    <property type="match status" value="1"/>
</dbReference>
<accession>A0A1W1Y688</accession>
<dbReference type="Gene3D" id="1.10.540.10">
    <property type="entry name" value="Acyl-CoA dehydrogenase/oxidase, N-terminal domain"/>
    <property type="match status" value="1"/>
</dbReference>
<dbReference type="PANTHER" id="PTHR43884">
    <property type="entry name" value="ACYL-COA DEHYDROGENASE"/>
    <property type="match status" value="1"/>
</dbReference>
<dbReference type="SUPFAM" id="SSF47203">
    <property type="entry name" value="Acyl-CoA dehydrogenase C-terminal domain-like"/>
    <property type="match status" value="1"/>
</dbReference>
<organism evidence="2 3">
    <name type="scientific">Polynucleobacter kasalickyi</name>
    <dbReference type="NCBI Taxonomy" id="1938817"/>
    <lineage>
        <taxon>Bacteria</taxon>
        <taxon>Pseudomonadati</taxon>
        <taxon>Pseudomonadota</taxon>
        <taxon>Betaproteobacteria</taxon>
        <taxon>Burkholderiales</taxon>
        <taxon>Burkholderiaceae</taxon>
        <taxon>Polynucleobacter</taxon>
    </lineage>
</organism>
<dbReference type="AlphaFoldDB" id="A0A1W1Y688"/>
<dbReference type="PANTHER" id="PTHR43884:SF12">
    <property type="entry name" value="ISOVALERYL-COA DEHYDROGENASE, MITOCHONDRIAL-RELATED"/>
    <property type="match status" value="1"/>
</dbReference>
<dbReference type="SUPFAM" id="SSF56645">
    <property type="entry name" value="Acyl-CoA dehydrogenase NM domain-like"/>
    <property type="match status" value="1"/>
</dbReference>